<dbReference type="KEGG" id="rbc:BN938_1481"/>
<organism evidence="9 10">
    <name type="scientific">Mucinivorans hirudinis</name>
    <dbReference type="NCBI Taxonomy" id="1433126"/>
    <lineage>
        <taxon>Bacteria</taxon>
        <taxon>Pseudomonadati</taxon>
        <taxon>Bacteroidota</taxon>
        <taxon>Bacteroidia</taxon>
        <taxon>Bacteroidales</taxon>
        <taxon>Rikenellaceae</taxon>
        <taxon>Mucinivorans</taxon>
    </lineage>
</organism>
<dbReference type="STRING" id="1433126.BN938_1481"/>
<reference evidence="9 10" key="1">
    <citation type="journal article" date="2015" name="Genome Announc.">
        <title>Complete Genome Sequence of the Novel Leech Symbiont Mucinivorans hirudinis M3T.</title>
        <authorList>
            <person name="Nelson M.C."/>
            <person name="Bomar L."/>
            <person name="Graf J."/>
        </authorList>
    </citation>
    <scope>NUCLEOTIDE SEQUENCE [LARGE SCALE GENOMIC DNA]</scope>
    <source>
        <strain evidence="10">M3</strain>
    </source>
</reference>
<dbReference type="SUPFAM" id="SSF81665">
    <property type="entry name" value="Calcium ATPase, transmembrane domain M"/>
    <property type="match status" value="1"/>
</dbReference>
<feature type="transmembrane region" description="Helical" evidence="8">
    <location>
        <begin position="78"/>
        <end position="98"/>
    </location>
</feature>
<dbReference type="Proteomes" id="UP000027616">
    <property type="component" value="Chromosome I"/>
</dbReference>
<accession>A0A060RCL9</accession>
<feature type="transmembrane region" description="Helical" evidence="8">
    <location>
        <begin position="51"/>
        <end position="71"/>
    </location>
</feature>
<dbReference type="NCBIfam" id="NF037961">
    <property type="entry name" value="RodA_shape"/>
    <property type="match status" value="2"/>
</dbReference>
<name>A0A060RCL9_9BACT</name>
<feature type="transmembrane region" description="Helical" evidence="8">
    <location>
        <begin position="212"/>
        <end position="232"/>
    </location>
</feature>
<evidence type="ECO:0000256" key="6">
    <source>
        <dbReference type="ARBA" id="ARBA00032370"/>
    </source>
</evidence>
<dbReference type="InterPro" id="IPR018365">
    <property type="entry name" value="Cell_cycle_FtsW-rel_CS"/>
</dbReference>
<dbReference type="GO" id="GO:0005886">
    <property type="term" value="C:plasma membrane"/>
    <property type="evidence" value="ECO:0007669"/>
    <property type="project" value="TreeGrafter"/>
</dbReference>
<proteinExistence type="predicted"/>
<dbReference type="InterPro" id="IPR001182">
    <property type="entry name" value="FtsW/RodA"/>
</dbReference>
<feature type="transmembrane region" description="Helical" evidence="8">
    <location>
        <begin position="147"/>
        <end position="164"/>
    </location>
</feature>
<dbReference type="PATRIC" id="fig|1433126.3.peg.1466"/>
<evidence type="ECO:0000313" key="9">
    <source>
        <dbReference type="EMBL" id="CDN31568.1"/>
    </source>
</evidence>
<evidence type="ECO:0000256" key="7">
    <source>
        <dbReference type="ARBA" id="ARBA00033270"/>
    </source>
</evidence>
<sequence>MGIARLETSRFRTDWWTVLIYLLLVFFGWINIYAAIYSDDHNSILDVSQRYGMQLVWIGVSLFFAISLMLIDTKYYHIFAYPLFWFMIAVMLFVLFFGNETNGSKSWLKITNSIKIQPVEFMKVAAALAIARCLSSHNFNISSRRSLANIAMIITLPILIVVLQNETGSALVFLSLFIMLYREGFNKIIYILLGFIVLLGVLAFLLEPFTILLIIFTLCLVAQVVVNGNWQLTVRYVAAVSLLTLPLLLFMHPYWSLVVAITVSTPFVLVYAHRKMSNSTLVILATFFGAVAFTFFVDYAFDNILQLHQQKRILDLLGIEHDPKGWSYNVIQSKIAIGSGGLNGKGFLNGTQTRLSFVPEQDTDFIFCTVGEEWGFVGSMVVISLFGVLIYRLIRMGERQQEAFGRVYCYSVASILLFHFVINISMTIGIFPVVGIPLPFFSYGGSSLLAFTILLFIAIRLDSKQPELTE</sequence>
<comment type="subcellular location">
    <subcellularLocation>
        <location evidence="1">Membrane</location>
        <topology evidence="1">Multi-pass membrane protein</topology>
    </subcellularLocation>
</comment>
<evidence type="ECO:0000313" key="10">
    <source>
        <dbReference type="Proteomes" id="UP000027616"/>
    </source>
</evidence>
<dbReference type="PANTHER" id="PTHR30474">
    <property type="entry name" value="CELL CYCLE PROTEIN"/>
    <property type="match status" value="1"/>
</dbReference>
<evidence type="ECO:0000256" key="2">
    <source>
        <dbReference type="ARBA" id="ARBA00022692"/>
    </source>
</evidence>
<feature type="transmembrane region" description="Helical" evidence="8">
    <location>
        <begin position="15"/>
        <end position="36"/>
    </location>
</feature>
<evidence type="ECO:0000256" key="1">
    <source>
        <dbReference type="ARBA" id="ARBA00004141"/>
    </source>
</evidence>
<feature type="transmembrane region" description="Helical" evidence="8">
    <location>
        <begin position="440"/>
        <end position="459"/>
    </location>
</feature>
<feature type="transmembrane region" description="Helical" evidence="8">
    <location>
        <begin position="407"/>
        <end position="434"/>
    </location>
</feature>
<keyword evidence="4 8" id="KW-1133">Transmembrane helix</keyword>
<keyword evidence="10" id="KW-1185">Reference proteome</keyword>
<dbReference type="GO" id="GO:0051301">
    <property type="term" value="P:cell division"/>
    <property type="evidence" value="ECO:0007669"/>
    <property type="project" value="InterPro"/>
</dbReference>
<keyword evidence="3" id="KW-0133">Cell shape</keyword>
<keyword evidence="5 8" id="KW-0472">Membrane</keyword>
<dbReference type="EMBL" id="HG934468">
    <property type="protein sequence ID" value="CDN31568.1"/>
    <property type="molecule type" value="Genomic_DNA"/>
</dbReference>
<evidence type="ECO:0000256" key="4">
    <source>
        <dbReference type="ARBA" id="ARBA00022989"/>
    </source>
</evidence>
<gene>
    <name evidence="9" type="ORF">BN938_1481</name>
</gene>
<dbReference type="GO" id="GO:0032153">
    <property type="term" value="C:cell division site"/>
    <property type="evidence" value="ECO:0007669"/>
    <property type="project" value="TreeGrafter"/>
</dbReference>
<dbReference type="HOGENOM" id="CLU_029243_2_2_10"/>
<keyword evidence="2 8" id="KW-0812">Transmembrane</keyword>
<evidence type="ECO:0000256" key="5">
    <source>
        <dbReference type="ARBA" id="ARBA00023136"/>
    </source>
</evidence>
<dbReference type="PROSITE" id="PS00428">
    <property type="entry name" value="FTSW_RODA_SPOVE"/>
    <property type="match status" value="1"/>
</dbReference>
<dbReference type="AlphaFoldDB" id="A0A060RCL9"/>
<protein>
    <recommendedName>
        <fullName evidence="7">Cell wall polymerase</fullName>
    </recommendedName>
    <alternativeName>
        <fullName evidence="6">Peptidoglycan polymerase</fullName>
    </alternativeName>
</protein>
<dbReference type="OrthoDB" id="9768187at2"/>
<dbReference type="GO" id="GO:0015648">
    <property type="term" value="F:lipid-linked peptidoglycan transporter activity"/>
    <property type="evidence" value="ECO:0007669"/>
    <property type="project" value="TreeGrafter"/>
</dbReference>
<feature type="transmembrane region" description="Helical" evidence="8">
    <location>
        <begin position="184"/>
        <end position="205"/>
    </location>
</feature>
<dbReference type="GO" id="GO:0008360">
    <property type="term" value="P:regulation of cell shape"/>
    <property type="evidence" value="ECO:0007669"/>
    <property type="project" value="UniProtKB-KW"/>
</dbReference>
<feature type="transmembrane region" description="Helical" evidence="8">
    <location>
        <begin position="252"/>
        <end position="272"/>
    </location>
</feature>
<dbReference type="Pfam" id="PF01098">
    <property type="entry name" value="FTSW_RODA_SPOVE"/>
    <property type="match status" value="2"/>
</dbReference>
<evidence type="ECO:0000256" key="3">
    <source>
        <dbReference type="ARBA" id="ARBA00022960"/>
    </source>
</evidence>
<dbReference type="eggNOG" id="COG0772">
    <property type="taxonomic scope" value="Bacteria"/>
</dbReference>
<dbReference type="PANTHER" id="PTHR30474:SF1">
    <property type="entry name" value="PEPTIDOGLYCAN GLYCOSYLTRANSFERASE MRDB"/>
    <property type="match status" value="1"/>
</dbReference>
<dbReference type="InterPro" id="IPR023298">
    <property type="entry name" value="ATPase_P-typ_TM_dom_sf"/>
</dbReference>
<feature type="transmembrane region" description="Helical" evidence="8">
    <location>
        <begin position="374"/>
        <end position="395"/>
    </location>
</feature>
<feature type="transmembrane region" description="Helical" evidence="8">
    <location>
        <begin position="281"/>
        <end position="301"/>
    </location>
</feature>
<evidence type="ECO:0000256" key="8">
    <source>
        <dbReference type="SAM" id="Phobius"/>
    </source>
</evidence>